<evidence type="ECO:0000313" key="1">
    <source>
        <dbReference type="EMBL" id="MFC4387521.1"/>
    </source>
</evidence>
<proteinExistence type="predicted"/>
<protein>
    <submittedName>
        <fullName evidence="1">Uncharacterized protein</fullName>
    </submittedName>
</protein>
<name>A0ABV8VWQ8_9BACI</name>
<dbReference type="RefSeq" id="WP_390197473.1">
    <property type="nucleotide sequence ID" value="NZ_JBHSDV010000001.1"/>
</dbReference>
<evidence type="ECO:0000313" key="2">
    <source>
        <dbReference type="Proteomes" id="UP001595880"/>
    </source>
</evidence>
<sequence length="354" mass="42300">MKFILCQPAINRFKWELEVCITRLKKLGIDDIVLLFAQEDNSIPLYFSEMYEVEVHVYDDRERDKTYIPSVKPFLWMKYLEEDRSREEESYFYLDSDVLLREIPKVRPTKKTWYASDCTSYISNDYIDSKGDTLLEDMCNKIGIDYDLIRKSNPIGGAQWVIKQPTFEYWKKVYEDSLKLYRYLSDIEAEYIQNNDKDYMPIQKWTAEMWAQLWNVYHFGINVKVPSELDFSWPNHDRTSYYEKKLFHNAGVTTHDKDLFFKGQYVNKSPFYDDLSHVNPEKASYEYVLAIKEVTNMVKYIALETFRDLEDDKIYEKDKPFPRPANKKISKERIEALSTNKNQANRPLIKKVEG</sequence>
<comment type="caution">
    <text evidence="1">The sequence shown here is derived from an EMBL/GenBank/DDBJ whole genome shotgun (WGS) entry which is preliminary data.</text>
</comment>
<keyword evidence="2" id="KW-1185">Reference proteome</keyword>
<gene>
    <name evidence="1" type="ORF">ACFOZ1_06800</name>
</gene>
<reference evidence="2" key="1">
    <citation type="journal article" date="2019" name="Int. J. Syst. Evol. Microbiol.">
        <title>The Global Catalogue of Microorganisms (GCM) 10K type strain sequencing project: providing services to taxonomists for standard genome sequencing and annotation.</title>
        <authorList>
            <consortium name="The Broad Institute Genomics Platform"/>
            <consortium name="The Broad Institute Genome Sequencing Center for Infectious Disease"/>
            <person name="Wu L."/>
            <person name="Ma J."/>
        </authorList>
    </citation>
    <scope>NUCLEOTIDE SEQUENCE [LARGE SCALE GENOMIC DNA]</scope>
    <source>
        <strain evidence="2">KACC 14058</strain>
    </source>
</reference>
<dbReference type="EMBL" id="JBHSDV010000001">
    <property type="protein sequence ID" value="MFC4387521.1"/>
    <property type="molecule type" value="Genomic_DNA"/>
</dbReference>
<dbReference type="Proteomes" id="UP001595880">
    <property type="component" value="Unassembled WGS sequence"/>
</dbReference>
<accession>A0ABV8VWQ8</accession>
<organism evidence="1 2">
    <name type="scientific">Gracilibacillus marinus</name>
    <dbReference type="NCBI Taxonomy" id="630535"/>
    <lineage>
        <taxon>Bacteria</taxon>
        <taxon>Bacillati</taxon>
        <taxon>Bacillota</taxon>
        <taxon>Bacilli</taxon>
        <taxon>Bacillales</taxon>
        <taxon>Bacillaceae</taxon>
        <taxon>Gracilibacillus</taxon>
    </lineage>
</organism>